<evidence type="ECO:0000313" key="2">
    <source>
        <dbReference type="EMBL" id="ANZ74242.1"/>
    </source>
</evidence>
<dbReference type="AlphaFoldDB" id="A0A1B2J8E5"/>
<sequence>MSDEEHNQDPVVDKTNEDEEFGSFSDASFEEFEAAPELDEPTRSLSTLSINDLEQFDNRSDEKVVKIVNGILGVQPEDPNNDPEENGPFLDERAQALLSQLSSEPNNLQQLNWKQSIIRRQLFLNLSIPFDLDELYPRERKLGISKVYGEDSFPDGTDKLVADIPFIELSPERAKQLTQESDSIVQNIERRLQSEQYYSDGHLSEEELEDILKEMKGFNAQLIELLSGWNQERLELLKDREISEGYLTNILDNSQKFRRQSSIKQRHL</sequence>
<gene>
    <name evidence="2" type="ORF">ATY40_BA7500065</name>
</gene>
<feature type="compositionally biased region" description="Basic and acidic residues" evidence="1">
    <location>
        <begin position="1"/>
        <end position="15"/>
    </location>
</feature>
<name>A0A1B2J8E5_PICPA</name>
<proteinExistence type="predicted"/>
<dbReference type="OrthoDB" id="5378975at2759"/>
<reference evidence="2 3" key="1">
    <citation type="submission" date="2016-02" db="EMBL/GenBank/DDBJ databases">
        <title>Comparative genomic and transcriptomic foundation for Pichia pastoris.</title>
        <authorList>
            <person name="Love K.R."/>
            <person name="Shah K.A."/>
            <person name="Whittaker C.A."/>
            <person name="Wu J."/>
            <person name="Bartlett M.C."/>
            <person name="Ma D."/>
            <person name="Leeson R.L."/>
            <person name="Priest M."/>
            <person name="Young S.K."/>
            <person name="Love J.C."/>
        </authorList>
    </citation>
    <scope>NUCLEOTIDE SEQUENCE [LARGE SCALE GENOMIC DNA]</scope>
    <source>
        <strain evidence="2 3">ATCC 28485</strain>
    </source>
</reference>
<organism evidence="2 3">
    <name type="scientific">Komagataella pastoris</name>
    <name type="common">Yeast</name>
    <name type="synonym">Pichia pastoris</name>
    <dbReference type="NCBI Taxonomy" id="4922"/>
    <lineage>
        <taxon>Eukaryota</taxon>
        <taxon>Fungi</taxon>
        <taxon>Dikarya</taxon>
        <taxon>Ascomycota</taxon>
        <taxon>Saccharomycotina</taxon>
        <taxon>Pichiomycetes</taxon>
        <taxon>Pichiales</taxon>
        <taxon>Pichiaceae</taxon>
        <taxon>Komagataella</taxon>
    </lineage>
</organism>
<accession>A0A1B2J8E5</accession>
<protein>
    <submittedName>
        <fullName evidence="2">BA75_00065T0</fullName>
    </submittedName>
</protein>
<feature type="region of interest" description="Disordered" evidence="1">
    <location>
        <begin position="1"/>
        <end position="45"/>
    </location>
</feature>
<dbReference type="EMBL" id="CP014584">
    <property type="protein sequence ID" value="ANZ74242.1"/>
    <property type="molecule type" value="Genomic_DNA"/>
</dbReference>
<dbReference type="Pfam" id="PF17104">
    <property type="entry name" value="YBL010C_LAA2"/>
    <property type="match status" value="1"/>
</dbReference>
<dbReference type="Proteomes" id="UP000094565">
    <property type="component" value="Chromosome 1"/>
</dbReference>
<dbReference type="PANTHER" id="PTHR38698:SF1">
    <property type="entry name" value="FUNGAL PROTEIN"/>
    <property type="match status" value="1"/>
</dbReference>
<evidence type="ECO:0000256" key="1">
    <source>
        <dbReference type="SAM" id="MobiDB-lite"/>
    </source>
</evidence>
<evidence type="ECO:0000313" key="3">
    <source>
        <dbReference type="Proteomes" id="UP000094565"/>
    </source>
</evidence>
<keyword evidence="3" id="KW-1185">Reference proteome</keyword>
<dbReference type="PANTHER" id="PTHR38698">
    <property type="entry name" value="EXPRESSED PROTEIN"/>
    <property type="match status" value="1"/>
</dbReference>
<feature type="compositionally biased region" description="Acidic residues" evidence="1">
    <location>
        <begin position="28"/>
        <end position="39"/>
    </location>
</feature>
<dbReference type="InterPro" id="IPR031355">
    <property type="entry name" value="YBL010C/LAA2-like"/>
</dbReference>